<protein>
    <submittedName>
        <fullName evidence="2">EGF-like domain-containing protein</fullName>
    </submittedName>
</protein>
<dbReference type="Proteomes" id="UP000095286">
    <property type="component" value="Unplaced"/>
</dbReference>
<reference evidence="2" key="1">
    <citation type="submission" date="2016-11" db="UniProtKB">
        <authorList>
            <consortium name="WormBaseParasite"/>
        </authorList>
    </citation>
    <scope>IDENTIFICATION</scope>
    <source>
        <strain evidence="2">KR3021</strain>
    </source>
</reference>
<evidence type="ECO:0000313" key="1">
    <source>
        <dbReference type="Proteomes" id="UP000095286"/>
    </source>
</evidence>
<organism evidence="1 2">
    <name type="scientific">Rhabditophanes sp. KR3021</name>
    <dbReference type="NCBI Taxonomy" id="114890"/>
    <lineage>
        <taxon>Eukaryota</taxon>
        <taxon>Metazoa</taxon>
        <taxon>Ecdysozoa</taxon>
        <taxon>Nematoda</taxon>
        <taxon>Chromadorea</taxon>
        <taxon>Rhabditida</taxon>
        <taxon>Tylenchina</taxon>
        <taxon>Panagrolaimomorpha</taxon>
        <taxon>Strongyloidoidea</taxon>
        <taxon>Alloionematidae</taxon>
        <taxon>Rhabditophanes</taxon>
    </lineage>
</organism>
<name>A0AC35TJI0_9BILA</name>
<dbReference type="WBParaSite" id="RSKR_0000132200.1">
    <property type="protein sequence ID" value="RSKR_0000132200.1"/>
    <property type="gene ID" value="RSKR_0000132200"/>
</dbReference>
<sequence length="188" mass="20683">MLINGQCHCNYGWQGDLCNRVKCYFGKAIKNKAECKCDNLIMGIYCDTCKARSMSGPPHCNPMDVHAVKASIEHNSKDAVNVIEQYIDVKVFFNFITSLCIFIVLLIILSVLVVVRRKDSNISAQSMASFGQGSLDSDKDCIPPPIYAQIDTGVVQRIEDPPGYSRVASANSQPVPTYSEAIALIETV</sequence>
<proteinExistence type="predicted"/>
<accession>A0AC35TJI0</accession>
<evidence type="ECO:0000313" key="2">
    <source>
        <dbReference type="WBParaSite" id="RSKR_0000132200.1"/>
    </source>
</evidence>